<evidence type="ECO:0000256" key="1">
    <source>
        <dbReference type="SAM" id="SignalP"/>
    </source>
</evidence>
<comment type="caution">
    <text evidence="2">The sequence shown here is derived from an EMBL/GenBank/DDBJ whole genome shotgun (WGS) entry which is preliminary data.</text>
</comment>
<feature type="chain" id="PRO_5040151223" description="Secreted protein" evidence="1">
    <location>
        <begin position="25"/>
        <end position="100"/>
    </location>
</feature>
<keyword evidence="1" id="KW-0732">Signal</keyword>
<proteinExistence type="predicted"/>
<evidence type="ECO:0000313" key="3">
    <source>
        <dbReference type="Proteomes" id="UP000807306"/>
    </source>
</evidence>
<sequence>MSLISVQFWLCCVWAGHWANDAAADFAFGFSIRALGAPSPMLVIVHVRPGRMSGFCALRKGCNCQKWSNERLSYHGRWKLERGFSTSLHRDRCSLTSRTQ</sequence>
<gene>
    <name evidence="2" type="ORF">CPB83DRAFT_852016</name>
</gene>
<reference evidence="2" key="1">
    <citation type="submission" date="2020-11" db="EMBL/GenBank/DDBJ databases">
        <authorList>
            <consortium name="DOE Joint Genome Institute"/>
            <person name="Ahrendt S."/>
            <person name="Riley R."/>
            <person name="Andreopoulos W."/>
            <person name="Labutti K."/>
            <person name="Pangilinan J."/>
            <person name="Ruiz-Duenas F.J."/>
            <person name="Barrasa J.M."/>
            <person name="Sanchez-Garcia M."/>
            <person name="Camarero S."/>
            <person name="Miyauchi S."/>
            <person name="Serrano A."/>
            <person name="Linde D."/>
            <person name="Babiker R."/>
            <person name="Drula E."/>
            <person name="Ayuso-Fernandez I."/>
            <person name="Pacheco R."/>
            <person name="Padilla G."/>
            <person name="Ferreira P."/>
            <person name="Barriuso J."/>
            <person name="Kellner H."/>
            <person name="Castanera R."/>
            <person name="Alfaro M."/>
            <person name="Ramirez L."/>
            <person name="Pisabarro A.G."/>
            <person name="Kuo A."/>
            <person name="Tritt A."/>
            <person name="Lipzen A."/>
            <person name="He G."/>
            <person name="Yan M."/>
            <person name="Ng V."/>
            <person name="Cullen D."/>
            <person name="Martin F."/>
            <person name="Rosso M.-N."/>
            <person name="Henrissat B."/>
            <person name="Hibbett D."/>
            <person name="Martinez A.T."/>
            <person name="Grigoriev I.V."/>
        </authorList>
    </citation>
    <scope>NUCLEOTIDE SEQUENCE</scope>
    <source>
        <strain evidence="2">CBS 506.95</strain>
    </source>
</reference>
<protein>
    <recommendedName>
        <fullName evidence="4">Secreted protein</fullName>
    </recommendedName>
</protein>
<dbReference type="AlphaFoldDB" id="A0A9P6EII8"/>
<organism evidence="2 3">
    <name type="scientific">Crepidotus variabilis</name>
    <dbReference type="NCBI Taxonomy" id="179855"/>
    <lineage>
        <taxon>Eukaryota</taxon>
        <taxon>Fungi</taxon>
        <taxon>Dikarya</taxon>
        <taxon>Basidiomycota</taxon>
        <taxon>Agaricomycotina</taxon>
        <taxon>Agaricomycetes</taxon>
        <taxon>Agaricomycetidae</taxon>
        <taxon>Agaricales</taxon>
        <taxon>Agaricineae</taxon>
        <taxon>Crepidotaceae</taxon>
        <taxon>Crepidotus</taxon>
    </lineage>
</organism>
<evidence type="ECO:0000313" key="2">
    <source>
        <dbReference type="EMBL" id="KAF9529702.1"/>
    </source>
</evidence>
<feature type="signal peptide" evidence="1">
    <location>
        <begin position="1"/>
        <end position="24"/>
    </location>
</feature>
<dbReference type="Proteomes" id="UP000807306">
    <property type="component" value="Unassembled WGS sequence"/>
</dbReference>
<accession>A0A9P6EII8</accession>
<keyword evidence="3" id="KW-1185">Reference proteome</keyword>
<name>A0A9P6EII8_9AGAR</name>
<evidence type="ECO:0008006" key="4">
    <source>
        <dbReference type="Google" id="ProtNLM"/>
    </source>
</evidence>
<dbReference type="EMBL" id="MU157844">
    <property type="protein sequence ID" value="KAF9529702.1"/>
    <property type="molecule type" value="Genomic_DNA"/>
</dbReference>